<evidence type="ECO:0000313" key="2">
    <source>
        <dbReference type="Proteomes" id="UP000230002"/>
    </source>
</evidence>
<comment type="caution">
    <text evidence="1">The sequence shown here is derived from an EMBL/GenBank/DDBJ whole genome shotgun (WGS) entry which is preliminary data.</text>
</comment>
<sequence>MSPMSGAGANLSQLDGLELGLVFADLHETGKLGNNDAVAALVAAFEESMCTLAGRVVSVANGNLATCVGPHAAEVTIARFGDLAIRNTQQLFQGKC</sequence>
<dbReference type="OrthoDB" id="655030at2759"/>
<accession>A0A2G8S9B2</accession>
<name>A0A2G8S9B2_9APHY</name>
<reference evidence="1 2" key="1">
    <citation type="journal article" date="2015" name="Sci. Rep.">
        <title>Chromosome-level genome map provides insights into diverse defense mechanisms in the medicinal fungus Ganoderma sinense.</title>
        <authorList>
            <person name="Zhu Y."/>
            <person name="Xu J."/>
            <person name="Sun C."/>
            <person name="Zhou S."/>
            <person name="Xu H."/>
            <person name="Nelson D.R."/>
            <person name="Qian J."/>
            <person name="Song J."/>
            <person name="Luo H."/>
            <person name="Xiang L."/>
            <person name="Li Y."/>
            <person name="Xu Z."/>
            <person name="Ji A."/>
            <person name="Wang L."/>
            <person name="Lu S."/>
            <person name="Hayward A."/>
            <person name="Sun W."/>
            <person name="Li X."/>
            <person name="Schwartz D.C."/>
            <person name="Wang Y."/>
            <person name="Chen S."/>
        </authorList>
    </citation>
    <scope>NUCLEOTIDE SEQUENCE [LARGE SCALE GENOMIC DNA]</scope>
    <source>
        <strain evidence="1 2">ZZ0214-1</strain>
    </source>
</reference>
<keyword evidence="2" id="KW-1185">Reference proteome</keyword>
<protein>
    <submittedName>
        <fullName evidence="1">Uncharacterized protein</fullName>
    </submittedName>
</protein>
<dbReference type="EMBL" id="AYKW01000015">
    <property type="protein sequence ID" value="PIL30354.1"/>
    <property type="molecule type" value="Genomic_DNA"/>
</dbReference>
<proteinExistence type="predicted"/>
<organism evidence="1 2">
    <name type="scientific">Ganoderma sinense ZZ0214-1</name>
    <dbReference type="NCBI Taxonomy" id="1077348"/>
    <lineage>
        <taxon>Eukaryota</taxon>
        <taxon>Fungi</taxon>
        <taxon>Dikarya</taxon>
        <taxon>Basidiomycota</taxon>
        <taxon>Agaricomycotina</taxon>
        <taxon>Agaricomycetes</taxon>
        <taxon>Polyporales</taxon>
        <taxon>Polyporaceae</taxon>
        <taxon>Ganoderma</taxon>
    </lineage>
</organism>
<evidence type="ECO:0000313" key="1">
    <source>
        <dbReference type="EMBL" id="PIL30354.1"/>
    </source>
</evidence>
<dbReference type="AlphaFoldDB" id="A0A2G8S9B2"/>
<dbReference type="STRING" id="1077348.A0A2G8S9B2"/>
<dbReference type="Proteomes" id="UP000230002">
    <property type="component" value="Unassembled WGS sequence"/>
</dbReference>
<gene>
    <name evidence="1" type="ORF">GSI_07539</name>
</gene>